<evidence type="ECO:0000256" key="8">
    <source>
        <dbReference type="SAM" id="Phobius"/>
    </source>
</evidence>
<feature type="transmembrane region" description="Helical" evidence="8">
    <location>
        <begin position="214"/>
        <end position="231"/>
    </location>
</feature>
<keyword evidence="6 8" id="KW-1133">Transmembrane helix</keyword>
<comment type="subcellular location">
    <subcellularLocation>
        <location evidence="1">Cell membrane</location>
        <topology evidence="1">Multi-pass membrane protein</topology>
    </subcellularLocation>
</comment>
<dbReference type="EMBL" id="QHJQ01000007">
    <property type="protein sequence ID" value="PXA03781.1"/>
    <property type="molecule type" value="Genomic_DNA"/>
</dbReference>
<evidence type="ECO:0000256" key="2">
    <source>
        <dbReference type="ARBA" id="ARBA00022475"/>
    </source>
</evidence>
<feature type="transmembrane region" description="Helical" evidence="8">
    <location>
        <begin position="110"/>
        <end position="132"/>
    </location>
</feature>
<evidence type="ECO:0000256" key="5">
    <source>
        <dbReference type="ARBA" id="ARBA00022801"/>
    </source>
</evidence>
<dbReference type="RefSeq" id="WP_110131477.1">
    <property type="nucleotide sequence ID" value="NZ_QHJQ01000007.1"/>
</dbReference>
<dbReference type="InParanoid" id="A0A317ZKA1"/>
<dbReference type="Proteomes" id="UP000247099">
    <property type="component" value="Unassembled WGS sequence"/>
</dbReference>
<protein>
    <recommendedName>
        <fullName evidence="11">Exosortase/archaeosortase family protein</fullName>
    </recommendedName>
</protein>
<name>A0A317ZKA1_9BACT</name>
<feature type="transmembrane region" description="Helical" evidence="8">
    <location>
        <begin position="48"/>
        <end position="66"/>
    </location>
</feature>
<keyword evidence="7 8" id="KW-0472">Membrane</keyword>
<dbReference type="GO" id="GO:0006508">
    <property type="term" value="P:proteolysis"/>
    <property type="evidence" value="ECO:0007669"/>
    <property type="project" value="UniProtKB-KW"/>
</dbReference>
<evidence type="ECO:0000256" key="6">
    <source>
        <dbReference type="ARBA" id="ARBA00022989"/>
    </source>
</evidence>
<gene>
    <name evidence="9" type="ORF">DDZ13_10870</name>
</gene>
<keyword evidence="4 8" id="KW-0812">Transmembrane</keyword>
<organism evidence="9 10">
    <name type="scientific">Coraliomargarita sinensis</name>
    <dbReference type="NCBI Taxonomy" id="2174842"/>
    <lineage>
        <taxon>Bacteria</taxon>
        <taxon>Pseudomonadati</taxon>
        <taxon>Verrucomicrobiota</taxon>
        <taxon>Opitutia</taxon>
        <taxon>Puniceicoccales</taxon>
        <taxon>Coraliomargaritaceae</taxon>
        <taxon>Coraliomargarita</taxon>
    </lineage>
</organism>
<sequence length="305" mass="33845">MPVRQQLLNSFLKKKNSAEFWIQLGVFFLFGLTFWPVTLWFTSSTQEQSRLFHALIVLGLATVMLVRYGRIEIRDTLCLNPSAQRALILSFILLIAQSVANRFAPDTWQGLVSLLVIPAYCAGLAAFIRFVFGEGTSRITRTTAGTFCAFLLLSVFVQPLDWPLRGLAGSWSGSALEFLGKSVELGLVGAEGSPPKLILLVEQHPFHVASECNGFGVILTSLLIALLLALYRRLGIFDSALNIIVGLIIGFVFNILRIVIIVLLAPYLMDHYMLMHEIVGSLTYWGCLILIWILLNGPTREESVA</sequence>
<feature type="transmembrane region" description="Helical" evidence="8">
    <location>
        <begin position="139"/>
        <end position="157"/>
    </location>
</feature>
<evidence type="ECO:0008006" key="11">
    <source>
        <dbReference type="Google" id="ProtNLM"/>
    </source>
</evidence>
<evidence type="ECO:0000256" key="1">
    <source>
        <dbReference type="ARBA" id="ARBA00004651"/>
    </source>
</evidence>
<comment type="caution">
    <text evidence="9">The sequence shown here is derived from an EMBL/GenBank/DDBJ whole genome shotgun (WGS) entry which is preliminary data.</text>
</comment>
<evidence type="ECO:0000256" key="7">
    <source>
        <dbReference type="ARBA" id="ARBA00023136"/>
    </source>
</evidence>
<proteinExistence type="predicted"/>
<accession>A0A317ZKA1</accession>
<dbReference type="GO" id="GO:0005886">
    <property type="term" value="C:plasma membrane"/>
    <property type="evidence" value="ECO:0007669"/>
    <property type="project" value="UniProtKB-SubCell"/>
</dbReference>
<keyword evidence="10" id="KW-1185">Reference proteome</keyword>
<dbReference type="GO" id="GO:0008233">
    <property type="term" value="F:peptidase activity"/>
    <property type="evidence" value="ECO:0007669"/>
    <property type="project" value="UniProtKB-KW"/>
</dbReference>
<evidence type="ECO:0000256" key="3">
    <source>
        <dbReference type="ARBA" id="ARBA00022670"/>
    </source>
</evidence>
<keyword evidence="2" id="KW-1003">Cell membrane</keyword>
<feature type="transmembrane region" description="Helical" evidence="8">
    <location>
        <begin position="243"/>
        <end position="268"/>
    </location>
</feature>
<feature type="transmembrane region" description="Helical" evidence="8">
    <location>
        <begin position="20"/>
        <end position="42"/>
    </location>
</feature>
<evidence type="ECO:0000313" key="10">
    <source>
        <dbReference type="Proteomes" id="UP000247099"/>
    </source>
</evidence>
<evidence type="ECO:0000313" key="9">
    <source>
        <dbReference type="EMBL" id="PXA03781.1"/>
    </source>
</evidence>
<dbReference type="AlphaFoldDB" id="A0A317ZKA1"/>
<dbReference type="NCBIfam" id="TIGR04178">
    <property type="entry name" value="exo_archaeo"/>
    <property type="match status" value="1"/>
</dbReference>
<dbReference type="InterPro" id="IPR019127">
    <property type="entry name" value="Exosortase"/>
</dbReference>
<dbReference type="Pfam" id="PF09721">
    <property type="entry name" value="Exosortase_EpsH"/>
    <property type="match status" value="1"/>
</dbReference>
<dbReference type="OrthoDB" id="190428at2"/>
<feature type="transmembrane region" description="Helical" evidence="8">
    <location>
        <begin position="86"/>
        <end position="104"/>
    </location>
</feature>
<feature type="transmembrane region" description="Helical" evidence="8">
    <location>
        <begin position="274"/>
        <end position="295"/>
    </location>
</feature>
<keyword evidence="3" id="KW-0645">Protease</keyword>
<dbReference type="InterPro" id="IPR026392">
    <property type="entry name" value="Exo/Archaeosortase_dom"/>
</dbReference>
<reference evidence="9 10" key="1">
    <citation type="submission" date="2018-05" db="EMBL/GenBank/DDBJ databases">
        <title>Coraliomargarita sinensis sp. nov., isolated from a marine solar saltern.</title>
        <authorList>
            <person name="Zhou L.Y."/>
        </authorList>
    </citation>
    <scope>NUCLEOTIDE SEQUENCE [LARGE SCALE GENOMIC DNA]</scope>
    <source>
        <strain evidence="9 10">WN38</strain>
    </source>
</reference>
<keyword evidence="5" id="KW-0378">Hydrolase</keyword>
<evidence type="ECO:0000256" key="4">
    <source>
        <dbReference type="ARBA" id="ARBA00022692"/>
    </source>
</evidence>